<feature type="transmembrane region" description="Helical" evidence="1">
    <location>
        <begin position="36"/>
        <end position="55"/>
    </location>
</feature>
<evidence type="ECO:0000313" key="3">
    <source>
        <dbReference type="EMBL" id="AEE16410.1"/>
    </source>
</evidence>
<evidence type="ECO:0000259" key="2">
    <source>
        <dbReference type="Pfam" id="PF04892"/>
    </source>
</evidence>
<keyword evidence="1" id="KW-0472">Membrane</keyword>
<accession>F4LJL5</accession>
<keyword evidence="4" id="KW-1185">Reference proteome</keyword>
<evidence type="ECO:0000256" key="1">
    <source>
        <dbReference type="SAM" id="Phobius"/>
    </source>
</evidence>
<sequence length="130" mass="14422">MKILRKIPALAVMTVSWILSSRSTVPMPDFKDSDKVVHVICFAALAFCWTLWFSAESWRRHPVRNILIAVAIVSAYGIIDEYHQSFVPGRDASVFDWAADTIGAAIGSAAGYAAAVLSRKLRQRKRVTGR</sequence>
<reference evidence="4" key="1">
    <citation type="submission" date="2011-04" db="EMBL/GenBank/DDBJ databases">
        <title>The complete genome of Treponema brennaborense DSM 12168.</title>
        <authorList>
            <person name="Lucas S."/>
            <person name="Han J."/>
            <person name="Lapidus A."/>
            <person name="Bruce D."/>
            <person name="Goodwin L."/>
            <person name="Pitluck S."/>
            <person name="Peters L."/>
            <person name="Kyrpides N."/>
            <person name="Mavromatis K."/>
            <person name="Ivanova N."/>
            <person name="Mikhailova N."/>
            <person name="Pagani I."/>
            <person name="Teshima H."/>
            <person name="Detter J.C."/>
            <person name="Tapia R."/>
            <person name="Han C."/>
            <person name="Land M."/>
            <person name="Hauser L."/>
            <person name="Markowitz V."/>
            <person name="Cheng J.-F."/>
            <person name="Hugenholtz P."/>
            <person name="Woyke T."/>
            <person name="Wu D."/>
            <person name="Gronow S."/>
            <person name="Wellnitz S."/>
            <person name="Brambilla E."/>
            <person name="Klenk H.-P."/>
            <person name="Eisen J.A."/>
        </authorList>
    </citation>
    <scope>NUCLEOTIDE SEQUENCE [LARGE SCALE GENOMIC DNA]</scope>
    <source>
        <strain evidence="4">DSM 12168 / CIP 105900 / DD5/3</strain>
    </source>
</reference>
<dbReference type="PANTHER" id="PTHR28008:SF1">
    <property type="entry name" value="DOMAIN PROTEIN, PUTATIVE (AFU_ORTHOLOGUE AFUA_3G10980)-RELATED"/>
    <property type="match status" value="1"/>
</dbReference>
<dbReference type="RefSeq" id="WP_013758129.1">
    <property type="nucleotide sequence ID" value="NC_015500.1"/>
</dbReference>
<dbReference type="HOGENOM" id="CLU_096028_5_0_12"/>
<dbReference type="Proteomes" id="UP000006546">
    <property type="component" value="Chromosome"/>
</dbReference>
<dbReference type="eggNOG" id="COG5652">
    <property type="taxonomic scope" value="Bacteria"/>
</dbReference>
<feature type="domain" description="VanZ-like" evidence="2">
    <location>
        <begin position="35"/>
        <end position="109"/>
    </location>
</feature>
<dbReference type="OrthoDB" id="291892at2"/>
<dbReference type="NCBIfam" id="NF037970">
    <property type="entry name" value="vanZ_1"/>
    <property type="match status" value="1"/>
</dbReference>
<organism evidence="3 4">
    <name type="scientific">Treponema brennaborense (strain DSM 12168 / CIP 105900 / DD5/3)</name>
    <dbReference type="NCBI Taxonomy" id="906968"/>
    <lineage>
        <taxon>Bacteria</taxon>
        <taxon>Pseudomonadati</taxon>
        <taxon>Spirochaetota</taxon>
        <taxon>Spirochaetia</taxon>
        <taxon>Spirochaetales</taxon>
        <taxon>Treponemataceae</taxon>
        <taxon>Treponema</taxon>
    </lineage>
</organism>
<dbReference type="KEGG" id="tbe:Trebr_0974"/>
<dbReference type="Pfam" id="PF04892">
    <property type="entry name" value="VanZ"/>
    <property type="match status" value="1"/>
</dbReference>
<keyword evidence="1" id="KW-0812">Transmembrane</keyword>
<evidence type="ECO:0000313" key="4">
    <source>
        <dbReference type="Proteomes" id="UP000006546"/>
    </source>
</evidence>
<keyword evidence="1" id="KW-1133">Transmembrane helix</keyword>
<feature type="transmembrane region" description="Helical" evidence="1">
    <location>
        <begin position="62"/>
        <end position="79"/>
    </location>
</feature>
<dbReference type="STRING" id="906968.Trebr_0974"/>
<name>F4LJL5_TREBD</name>
<feature type="transmembrane region" description="Helical" evidence="1">
    <location>
        <begin position="99"/>
        <end position="117"/>
    </location>
</feature>
<dbReference type="AlphaFoldDB" id="F4LJL5"/>
<dbReference type="EMBL" id="CP002696">
    <property type="protein sequence ID" value="AEE16410.1"/>
    <property type="molecule type" value="Genomic_DNA"/>
</dbReference>
<dbReference type="PANTHER" id="PTHR28008">
    <property type="entry name" value="DOMAIN PROTEIN, PUTATIVE (AFU_ORTHOLOGUE AFUA_3G10980)-RELATED"/>
    <property type="match status" value="1"/>
</dbReference>
<protein>
    <submittedName>
        <fullName evidence="3">VanZ family protein</fullName>
    </submittedName>
</protein>
<gene>
    <name evidence="3" type="ordered locus">Trebr_0974</name>
</gene>
<proteinExistence type="predicted"/>
<dbReference type="InterPro" id="IPR006976">
    <property type="entry name" value="VanZ-like"/>
</dbReference>